<evidence type="ECO:0000313" key="4">
    <source>
        <dbReference type="Proteomes" id="UP000298860"/>
    </source>
</evidence>
<keyword evidence="4" id="KW-1185">Reference proteome</keyword>
<organism evidence="3 4">
    <name type="scientific">Gandjariella thermophila</name>
    <dbReference type="NCBI Taxonomy" id="1931992"/>
    <lineage>
        <taxon>Bacteria</taxon>
        <taxon>Bacillati</taxon>
        <taxon>Actinomycetota</taxon>
        <taxon>Actinomycetes</taxon>
        <taxon>Pseudonocardiales</taxon>
        <taxon>Pseudonocardiaceae</taxon>
        <taxon>Gandjariella</taxon>
    </lineage>
</organism>
<dbReference type="RefSeq" id="WP_225978328.1">
    <property type="nucleotide sequence ID" value="NZ_BJFL01000009.1"/>
</dbReference>
<evidence type="ECO:0000259" key="2">
    <source>
        <dbReference type="Pfam" id="PF11575"/>
    </source>
</evidence>
<evidence type="ECO:0000313" key="3">
    <source>
        <dbReference type="EMBL" id="GDY30790.1"/>
    </source>
</evidence>
<sequence>MRPRTTPPHPDGASHTATGEASPQVSAGTAGIEETIRRIGGRHAYLPVSYGSPITEAARWRHCAALLDTESELRHWRSRLAEWLRASYGDAPERTVSGYLMSWYLLVPGYLGALLFHAARRVPSLRPEDVAFRLTDDRPHPDGIALLAPGFACLPDDPASGTAEATTVADEHALAALLRARFAGHAARFVAAFAPTTRFGRRTLWAAATDALDIGVWLAGRVCGDEGAGVADAALLLPERLAPFTSGSTLRRLPDAAGEPQWTRRRESCCFHFALPGAPAPCATCPRVTPRNSR</sequence>
<feature type="compositionally biased region" description="Polar residues" evidence="1">
    <location>
        <begin position="15"/>
        <end position="27"/>
    </location>
</feature>
<dbReference type="AlphaFoldDB" id="A0A4D4J705"/>
<dbReference type="InterPro" id="IPR024726">
    <property type="entry name" value="FhuF_C"/>
</dbReference>
<comment type="caution">
    <text evidence="3">The sequence shown here is derived from an EMBL/GenBank/DDBJ whole genome shotgun (WGS) entry which is preliminary data.</text>
</comment>
<proteinExistence type="predicted"/>
<feature type="region of interest" description="Disordered" evidence="1">
    <location>
        <begin position="1"/>
        <end position="28"/>
    </location>
</feature>
<feature type="domain" description="Ferric siderophore reductase C-terminal" evidence="2">
    <location>
        <begin position="266"/>
        <end position="287"/>
    </location>
</feature>
<evidence type="ECO:0000256" key="1">
    <source>
        <dbReference type="SAM" id="MobiDB-lite"/>
    </source>
</evidence>
<protein>
    <recommendedName>
        <fullName evidence="2">Ferric siderophore reductase C-terminal domain-containing protein</fullName>
    </recommendedName>
</protein>
<gene>
    <name evidence="3" type="ORF">GTS_24230</name>
</gene>
<feature type="compositionally biased region" description="Pro residues" evidence="1">
    <location>
        <begin position="1"/>
        <end position="10"/>
    </location>
</feature>
<dbReference type="Proteomes" id="UP000298860">
    <property type="component" value="Unassembled WGS sequence"/>
</dbReference>
<dbReference type="GO" id="GO:0051537">
    <property type="term" value="F:2 iron, 2 sulfur cluster binding"/>
    <property type="evidence" value="ECO:0007669"/>
    <property type="project" value="InterPro"/>
</dbReference>
<accession>A0A4D4J705</accession>
<dbReference type="Pfam" id="PF11575">
    <property type="entry name" value="FhuF_C"/>
    <property type="match status" value="1"/>
</dbReference>
<dbReference type="EMBL" id="BJFL01000009">
    <property type="protein sequence ID" value="GDY30790.1"/>
    <property type="molecule type" value="Genomic_DNA"/>
</dbReference>
<reference evidence="4" key="1">
    <citation type="submission" date="2019-04" db="EMBL/GenBank/DDBJ databases">
        <title>Draft genome sequence of Pseudonocardiaceae bacterium SL3-2-4.</title>
        <authorList>
            <person name="Ningsih F."/>
            <person name="Yokota A."/>
            <person name="Sakai Y."/>
            <person name="Nanatani K."/>
            <person name="Yabe S."/>
            <person name="Oetari A."/>
            <person name="Sjamsuridzal W."/>
        </authorList>
    </citation>
    <scope>NUCLEOTIDE SEQUENCE [LARGE SCALE GENOMIC DNA]</scope>
    <source>
        <strain evidence="4">SL3-2-4</strain>
    </source>
</reference>
<name>A0A4D4J705_9PSEU</name>